<proteinExistence type="predicted"/>
<dbReference type="AlphaFoldDB" id="A0A2P2QGA1"/>
<evidence type="ECO:0000313" key="1">
    <source>
        <dbReference type="EMBL" id="MBX66042.1"/>
    </source>
</evidence>
<dbReference type="EMBL" id="GGEC01085558">
    <property type="protein sequence ID" value="MBX66042.1"/>
    <property type="molecule type" value="Transcribed_RNA"/>
</dbReference>
<sequence>MHACTCKYDPSALMLRRNSKYISIAGILHQSNRHEENYMW</sequence>
<accession>A0A2P2QGA1</accession>
<reference evidence="1" key="1">
    <citation type="submission" date="2018-02" db="EMBL/GenBank/DDBJ databases">
        <title>Rhizophora mucronata_Transcriptome.</title>
        <authorList>
            <person name="Meera S.P."/>
            <person name="Sreeshan A."/>
            <person name="Augustine A."/>
        </authorList>
    </citation>
    <scope>NUCLEOTIDE SEQUENCE</scope>
    <source>
        <tissue evidence="1">Leaf</tissue>
    </source>
</reference>
<name>A0A2P2QGA1_RHIMU</name>
<organism evidence="1">
    <name type="scientific">Rhizophora mucronata</name>
    <name type="common">Asiatic mangrove</name>
    <dbReference type="NCBI Taxonomy" id="61149"/>
    <lineage>
        <taxon>Eukaryota</taxon>
        <taxon>Viridiplantae</taxon>
        <taxon>Streptophyta</taxon>
        <taxon>Embryophyta</taxon>
        <taxon>Tracheophyta</taxon>
        <taxon>Spermatophyta</taxon>
        <taxon>Magnoliopsida</taxon>
        <taxon>eudicotyledons</taxon>
        <taxon>Gunneridae</taxon>
        <taxon>Pentapetalae</taxon>
        <taxon>rosids</taxon>
        <taxon>fabids</taxon>
        <taxon>Malpighiales</taxon>
        <taxon>Rhizophoraceae</taxon>
        <taxon>Rhizophora</taxon>
    </lineage>
</organism>
<protein>
    <submittedName>
        <fullName evidence="1">Uncharacterized protein</fullName>
    </submittedName>
</protein>